<proteinExistence type="predicted"/>
<evidence type="ECO:0000313" key="1">
    <source>
        <dbReference type="Proteomes" id="UP000694846"/>
    </source>
</evidence>
<dbReference type="OrthoDB" id="6622538at2759"/>
<gene>
    <name evidence="2" type="primary">LOC112692773</name>
</gene>
<dbReference type="RefSeq" id="XP_025423346.1">
    <property type="nucleotide sequence ID" value="XM_025567561.1"/>
</dbReference>
<dbReference type="PANTHER" id="PTHR19446">
    <property type="entry name" value="REVERSE TRANSCRIPTASES"/>
    <property type="match status" value="1"/>
</dbReference>
<reference evidence="2" key="1">
    <citation type="submission" date="2025-08" db="UniProtKB">
        <authorList>
            <consortium name="RefSeq"/>
        </authorList>
    </citation>
    <scope>IDENTIFICATION</scope>
    <source>
        <tissue evidence="2">Whole body</tissue>
    </source>
</reference>
<evidence type="ECO:0000313" key="2">
    <source>
        <dbReference type="RefSeq" id="XP_025423346.1"/>
    </source>
</evidence>
<dbReference type="GeneID" id="112692773"/>
<dbReference type="AlphaFoldDB" id="A0A8B8GL79"/>
<organism evidence="1 2">
    <name type="scientific">Sipha flava</name>
    <name type="common">yellow sugarcane aphid</name>
    <dbReference type="NCBI Taxonomy" id="143950"/>
    <lineage>
        <taxon>Eukaryota</taxon>
        <taxon>Metazoa</taxon>
        <taxon>Ecdysozoa</taxon>
        <taxon>Arthropoda</taxon>
        <taxon>Hexapoda</taxon>
        <taxon>Insecta</taxon>
        <taxon>Pterygota</taxon>
        <taxon>Neoptera</taxon>
        <taxon>Paraneoptera</taxon>
        <taxon>Hemiptera</taxon>
        <taxon>Sternorrhyncha</taxon>
        <taxon>Aphidomorpha</taxon>
        <taxon>Aphidoidea</taxon>
        <taxon>Aphididae</taxon>
        <taxon>Sipha</taxon>
    </lineage>
</organism>
<protein>
    <submittedName>
        <fullName evidence="2">Uncharacterized protein LOC112692773</fullName>
    </submittedName>
</protein>
<accession>A0A8B8GL79</accession>
<dbReference type="Proteomes" id="UP000694846">
    <property type="component" value="Unplaced"/>
</dbReference>
<name>A0A8B8GL79_9HEMI</name>
<keyword evidence="1" id="KW-1185">Reference proteome</keyword>
<sequence>MSNRIIISSIYFQKKDIYKQTWISPDVAIKNQIDHVMTDNKHRSWFSNVKSHREADANTDHYLVVATLIEKLSIFWKENKSRKSTNMLNVDRLRNPLEIAQYRKRITEELYTTKEKKEHIILHHENKWTNIKNVITSAAKNLKENPNHNKKKHWFNNECMETKALEELEGERNNSRNFFKHCKRLKQGFKSETLFLKKNQNDLISEPREIVQHFRKHFDALLNASQTNNSNKTKYKEYKEPDLREIDYIINNLKNNKAPGEGDINSELLKTSGKDLIIELQSLIREIWHKEQIPTDWRTGIICPIFKNFDTGIVSNYHEISLLDTAYKILSMALLRRLVIYAEDILTDYQTDFRRGKSTTYHIFTIRQVMEKFY</sequence>